<protein>
    <submittedName>
        <fullName evidence="2">Uncharacterized protein</fullName>
    </submittedName>
</protein>
<reference evidence="2 3" key="1">
    <citation type="submission" date="2017-06" db="EMBL/GenBank/DDBJ databases">
        <authorList>
            <person name="Kim H.J."/>
            <person name="Triplett B.A."/>
        </authorList>
    </citation>
    <scope>NUCLEOTIDE SEQUENCE [LARGE SCALE GENOMIC DNA]</scope>
    <source>
        <strain evidence="2 3">DSM 14713</strain>
    </source>
</reference>
<evidence type="ECO:0000313" key="2">
    <source>
        <dbReference type="EMBL" id="ATB34377.1"/>
    </source>
</evidence>
<dbReference type="KEGG" id="mbd:MEBOL_007879"/>
<dbReference type="AlphaFoldDB" id="A0A250IT68"/>
<organism evidence="2 3">
    <name type="scientific">Melittangium boletus DSM 14713</name>
    <dbReference type="NCBI Taxonomy" id="1294270"/>
    <lineage>
        <taxon>Bacteria</taxon>
        <taxon>Pseudomonadati</taxon>
        <taxon>Myxococcota</taxon>
        <taxon>Myxococcia</taxon>
        <taxon>Myxococcales</taxon>
        <taxon>Cystobacterineae</taxon>
        <taxon>Archangiaceae</taxon>
        <taxon>Melittangium</taxon>
    </lineage>
</organism>
<evidence type="ECO:0000313" key="3">
    <source>
        <dbReference type="Proteomes" id="UP000217289"/>
    </source>
</evidence>
<dbReference type="EMBL" id="CP022163">
    <property type="protein sequence ID" value="ATB34377.1"/>
    <property type="molecule type" value="Genomic_DNA"/>
</dbReference>
<gene>
    <name evidence="2" type="ORF">MEBOL_007879</name>
</gene>
<dbReference type="Proteomes" id="UP000217289">
    <property type="component" value="Chromosome"/>
</dbReference>
<proteinExistence type="predicted"/>
<evidence type="ECO:0000256" key="1">
    <source>
        <dbReference type="SAM" id="MobiDB-lite"/>
    </source>
</evidence>
<sequence>MGSVASADTLVPRPGARDVHVSAEGPGGRAEAGYVLRPPAMRVSLAVEPATPVKGRDKEARLTVRMLQEDGTAEDSGAPPVLAVNVGRVEALERSGPGTWTARYVLPETRYPEVAVLVALSAWPHPQSIHGAYGKVLVPLAAAVELPGRTEPDVQLSVTLAGTTFGPVKTAPDGRFRLPIIVPPGHDTAQASAVDAAGNVRRSRMSLGLPPTDGLACVLHPSRLPADGVSQARLLCATSDALGQPVLRARVEVSARHGKLRGPTHAEGGLLEWIYTAPGTPPGTPERLVARWPERGASSREELPLRLVPGPVARASLEPIEPVIHGGSSVRVRVSAFDAQGQPRAGAQVLTRVSVGEVGAFQEEAPGVLAGIWNVPLESQSGEAALEVIAYGPTGTEPARLRVWAEEGVLVAAVTDLADLPVPGQPLRVAGTTFVTGADGTVVLGPARPGRVDVVHGEWPGLRRTVDVVAEGGPVVPQEEPSPRARLVRRSQLAPPVPVNVRLRVDGARVTYWMEDARGQLLEGRSAHVSLSAGERDGVEVKDGRTSFLVRSAERVSVSVADVATGVTALAEVRP</sequence>
<feature type="region of interest" description="Disordered" evidence="1">
    <location>
        <begin position="1"/>
        <end position="31"/>
    </location>
</feature>
<accession>A0A250IT68</accession>
<name>A0A250IT68_9BACT</name>
<keyword evidence="3" id="KW-1185">Reference proteome</keyword>